<dbReference type="EMBL" id="JAEACU010000010">
    <property type="protein sequence ID" value="KAH7516209.1"/>
    <property type="molecule type" value="Genomic_DNA"/>
</dbReference>
<dbReference type="GO" id="GO:0004445">
    <property type="term" value="F:inositol-polyphosphate 5-phosphatase activity"/>
    <property type="evidence" value="ECO:0007669"/>
    <property type="project" value="InterPro"/>
</dbReference>
<organism evidence="4 5">
    <name type="scientific">Ziziphus jujuba var. spinosa</name>
    <dbReference type="NCBI Taxonomy" id="714518"/>
    <lineage>
        <taxon>Eukaryota</taxon>
        <taxon>Viridiplantae</taxon>
        <taxon>Streptophyta</taxon>
        <taxon>Embryophyta</taxon>
        <taxon>Tracheophyta</taxon>
        <taxon>Spermatophyta</taxon>
        <taxon>Magnoliopsida</taxon>
        <taxon>eudicotyledons</taxon>
        <taxon>Gunneridae</taxon>
        <taxon>Pentapetalae</taxon>
        <taxon>rosids</taxon>
        <taxon>fabids</taxon>
        <taxon>Rosales</taxon>
        <taxon>Rhamnaceae</taxon>
        <taxon>Paliureae</taxon>
        <taxon>Ziziphus</taxon>
    </lineage>
</organism>
<evidence type="ECO:0000256" key="1">
    <source>
        <dbReference type="ARBA" id="ARBA00010768"/>
    </source>
</evidence>
<accession>A0A978UN07</accession>
<dbReference type="InterPro" id="IPR000300">
    <property type="entry name" value="IPPc"/>
</dbReference>
<evidence type="ECO:0000259" key="3">
    <source>
        <dbReference type="SMART" id="SM00128"/>
    </source>
</evidence>
<keyword evidence="2" id="KW-0378">Hydrolase</keyword>
<dbReference type="PANTHER" id="PTHR45666">
    <property type="entry name" value="TYPE IV INOSITOL POLYPHOSPHATE 5-PHOSPHATASE 9"/>
    <property type="match status" value="1"/>
</dbReference>
<dbReference type="InterPro" id="IPR036691">
    <property type="entry name" value="Endo/exonu/phosph_ase_sf"/>
</dbReference>
<dbReference type="AlphaFoldDB" id="A0A978UN07"/>
<sequence>MKWNSLIRQVLNNKLHRVKHKEKDQKIQKLQNFFTIKTEKLQDFQCIISKQMVGILISVWVRSDLRPFVRHPSVSCVGCGIMGCLGNKVILLGDLNYRISLPEETTRLLVDGGEWNVLLENDQLRKELMDGQVLEGWHEGDIKFPPTYKYCPNSDTYFGCVQGRKDEKRRAPAWCDRIIWYGKGLNQHLYTRGELKLSDHRPVKAIFTAEVGVEPIIKGFHQSFFLSERFEQITNKFEVSSTNDFVCKSR</sequence>
<reference evidence="4" key="1">
    <citation type="journal article" date="2021" name="Front. Plant Sci.">
        <title>Chromosome-Scale Genome Assembly for Chinese Sour Jujube and Insights Into Its Genome Evolution and Domestication Signature.</title>
        <authorList>
            <person name="Shen L.-Y."/>
            <person name="Luo H."/>
            <person name="Wang X.-L."/>
            <person name="Wang X.-M."/>
            <person name="Qiu X.-J."/>
            <person name="Liu H."/>
            <person name="Zhou S.-S."/>
            <person name="Jia K.-H."/>
            <person name="Nie S."/>
            <person name="Bao Y.-T."/>
            <person name="Zhang R.-G."/>
            <person name="Yun Q.-Z."/>
            <person name="Chai Y.-H."/>
            <person name="Lu J.-Y."/>
            <person name="Li Y."/>
            <person name="Zhao S.-W."/>
            <person name="Mao J.-F."/>
            <person name="Jia S.-G."/>
            <person name="Mao Y.-M."/>
        </authorList>
    </citation>
    <scope>NUCLEOTIDE SEQUENCE</scope>
    <source>
        <strain evidence="4">AT0</strain>
        <tissue evidence="4">Leaf</tissue>
    </source>
</reference>
<comment type="caution">
    <text evidence="4">The sequence shown here is derived from an EMBL/GenBank/DDBJ whole genome shotgun (WGS) entry which is preliminary data.</text>
</comment>
<dbReference type="GO" id="GO:0004439">
    <property type="term" value="F:phosphatidylinositol-4,5-bisphosphate 5-phosphatase activity"/>
    <property type="evidence" value="ECO:0007669"/>
    <property type="project" value="TreeGrafter"/>
</dbReference>
<dbReference type="SMART" id="SM00128">
    <property type="entry name" value="IPPc"/>
    <property type="match status" value="1"/>
</dbReference>
<evidence type="ECO:0000256" key="2">
    <source>
        <dbReference type="ARBA" id="ARBA00022801"/>
    </source>
</evidence>
<dbReference type="GO" id="GO:0046856">
    <property type="term" value="P:phosphatidylinositol dephosphorylation"/>
    <property type="evidence" value="ECO:0007669"/>
    <property type="project" value="InterPro"/>
</dbReference>
<dbReference type="SUPFAM" id="SSF56219">
    <property type="entry name" value="DNase I-like"/>
    <property type="match status" value="1"/>
</dbReference>
<proteinExistence type="inferred from homology"/>
<dbReference type="InterPro" id="IPR045849">
    <property type="entry name" value="IP5P_plant"/>
</dbReference>
<protein>
    <recommendedName>
        <fullName evidence="3">Inositol polyphosphate-related phosphatase domain-containing protein</fullName>
    </recommendedName>
</protein>
<name>A0A978UN07_ZIZJJ</name>
<gene>
    <name evidence="4" type="ORF">FEM48_Zijuj10G0111100</name>
</gene>
<dbReference type="Gene3D" id="3.60.10.10">
    <property type="entry name" value="Endonuclease/exonuclease/phosphatase"/>
    <property type="match status" value="2"/>
</dbReference>
<dbReference type="Proteomes" id="UP000813462">
    <property type="component" value="Unassembled WGS sequence"/>
</dbReference>
<evidence type="ECO:0000313" key="5">
    <source>
        <dbReference type="Proteomes" id="UP000813462"/>
    </source>
</evidence>
<comment type="similarity">
    <text evidence="1">Belongs to the inositol polyphosphate 5-phosphatase family.</text>
</comment>
<dbReference type="PANTHER" id="PTHR45666:SF18">
    <property type="entry name" value="TYPE IV INOSITOL POLYPHOSPHATE 5-PHOSPHATASE 9"/>
    <property type="match status" value="1"/>
</dbReference>
<dbReference type="Pfam" id="PF22669">
    <property type="entry name" value="Exo_endo_phos2"/>
    <property type="match status" value="1"/>
</dbReference>
<dbReference type="GO" id="GO:0034485">
    <property type="term" value="F:phosphatidylinositol-3,4,5-trisphosphate 5-phosphatase activity"/>
    <property type="evidence" value="ECO:0007669"/>
    <property type="project" value="TreeGrafter"/>
</dbReference>
<evidence type="ECO:0000313" key="4">
    <source>
        <dbReference type="EMBL" id="KAH7516209.1"/>
    </source>
</evidence>
<feature type="domain" description="Inositol polyphosphate-related phosphatase" evidence="3">
    <location>
        <begin position="1"/>
        <end position="215"/>
    </location>
</feature>